<name>A0A1V6TEP1_9EURO</name>
<evidence type="ECO:0000256" key="2">
    <source>
        <dbReference type="SAM" id="Phobius"/>
    </source>
</evidence>
<proteinExistence type="predicted"/>
<reference evidence="4" key="1">
    <citation type="journal article" date="2017" name="Nat. Microbiol.">
        <title>Global analysis of biosynthetic gene clusters reveals vast potential of secondary metabolite production in Penicillium species.</title>
        <authorList>
            <person name="Nielsen J.C."/>
            <person name="Grijseels S."/>
            <person name="Prigent S."/>
            <person name="Ji B."/>
            <person name="Dainat J."/>
            <person name="Nielsen K.F."/>
            <person name="Frisvad J.C."/>
            <person name="Workman M."/>
            <person name="Nielsen J."/>
        </authorList>
    </citation>
    <scope>NUCLEOTIDE SEQUENCE [LARGE SCALE GENOMIC DNA]</scope>
    <source>
        <strain evidence="4">IBT 14082</strain>
    </source>
</reference>
<dbReference type="SUPFAM" id="SSF103473">
    <property type="entry name" value="MFS general substrate transporter"/>
    <property type="match status" value="1"/>
</dbReference>
<dbReference type="Proteomes" id="UP000191342">
    <property type="component" value="Unassembled WGS sequence"/>
</dbReference>
<accession>A0A1V6TEP1</accession>
<dbReference type="InterPro" id="IPR036259">
    <property type="entry name" value="MFS_trans_sf"/>
</dbReference>
<evidence type="ECO:0000313" key="3">
    <source>
        <dbReference type="EMBL" id="OQE24053.1"/>
    </source>
</evidence>
<feature type="region of interest" description="Disordered" evidence="1">
    <location>
        <begin position="1"/>
        <end position="21"/>
    </location>
</feature>
<keyword evidence="2" id="KW-0472">Membrane</keyword>
<protein>
    <recommendedName>
        <fullName evidence="5">Major facilitator superfamily (MFS) profile domain-containing protein</fullName>
    </recommendedName>
</protein>
<keyword evidence="4" id="KW-1185">Reference proteome</keyword>
<evidence type="ECO:0000256" key="1">
    <source>
        <dbReference type="SAM" id="MobiDB-lite"/>
    </source>
</evidence>
<keyword evidence="2" id="KW-1133">Transmembrane helix</keyword>
<evidence type="ECO:0008006" key="5">
    <source>
        <dbReference type="Google" id="ProtNLM"/>
    </source>
</evidence>
<sequence length="110" mass="12028">MVTAAKAEASSSGFPAPESGSAIDTKYIDVTLAILGNHGDEVDSLDAEKEKKLRRKFYWNVIGLLSAINLLLFIDKTSLGYAAILGLFEETGISKEQYNNLGTFFYVSEQ</sequence>
<organism evidence="3 4">
    <name type="scientific">Penicillium flavigenum</name>
    <dbReference type="NCBI Taxonomy" id="254877"/>
    <lineage>
        <taxon>Eukaryota</taxon>
        <taxon>Fungi</taxon>
        <taxon>Dikarya</taxon>
        <taxon>Ascomycota</taxon>
        <taxon>Pezizomycotina</taxon>
        <taxon>Eurotiomycetes</taxon>
        <taxon>Eurotiomycetidae</taxon>
        <taxon>Eurotiales</taxon>
        <taxon>Aspergillaceae</taxon>
        <taxon>Penicillium</taxon>
    </lineage>
</organism>
<gene>
    <name evidence="3" type="ORF">PENFLA_c010G09000</name>
</gene>
<feature type="transmembrane region" description="Helical" evidence="2">
    <location>
        <begin position="57"/>
        <end position="74"/>
    </location>
</feature>
<comment type="caution">
    <text evidence="3">The sequence shown here is derived from an EMBL/GenBank/DDBJ whole genome shotgun (WGS) entry which is preliminary data.</text>
</comment>
<keyword evidence="2" id="KW-0812">Transmembrane</keyword>
<dbReference type="OrthoDB" id="6730379at2759"/>
<dbReference type="EMBL" id="MLQL01000010">
    <property type="protein sequence ID" value="OQE24053.1"/>
    <property type="molecule type" value="Genomic_DNA"/>
</dbReference>
<dbReference type="AlphaFoldDB" id="A0A1V6TEP1"/>
<evidence type="ECO:0000313" key="4">
    <source>
        <dbReference type="Proteomes" id="UP000191342"/>
    </source>
</evidence>